<dbReference type="Proteomes" id="UP000654918">
    <property type="component" value="Unassembled WGS sequence"/>
</dbReference>
<feature type="compositionally biased region" description="Polar residues" evidence="7">
    <location>
        <begin position="29"/>
        <end position="40"/>
    </location>
</feature>
<evidence type="ECO:0000259" key="8">
    <source>
        <dbReference type="Pfam" id="PF00155"/>
    </source>
</evidence>
<feature type="region of interest" description="Disordered" evidence="7">
    <location>
        <begin position="502"/>
        <end position="527"/>
    </location>
</feature>
<dbReference type="InterPro" id="IPR015424">
    <property type="entry name" value="PyrdxlP-dep_Trfase"/>
</dbReference>
<evidence type="ECO:0000256" key="3">
    <source>
        <dbReference type="ARBA" id="ARBA00013220"/>
    </source>
</evidence>
<protein>
    <recommendedName>
        <fullName evidence="3">serine C-palmitoyltransferase</fullName>
        <ecNumber evidence="3">2.3.1.50</ecNumber>
    </recommendedName>
</protein>
<dbReference type="InterPro" id="IPR015421">
    <property type="entry name" value="PyrdxlP-dep_Trfase_major"/>
</dbReference>
<dbReference type="InterPro" id="IPR001917">
    <property type="entry name" value="Aminotrans_II_pyridoxalP_BS"/>
</dbReference>
<evidence type="ECO:0000256" key="4">
    <source>
        <dbReference type="ARBA" id="ARBA00022679"/>
    </source>
</evidence>
<accession>A0A8H6K6K4</accession>
<dbReference type="InterPro" id="IPR050087">
    <property type="entry name" value="AON_synthase_class-II"/>
</dbReference>
<reference evidence="9" key="1">
    <citation type="journal article" date="2020" name="Phytopathology">
        <title>Genome Sequence Resources of Colletotrichum truncatum, C. plurivorum, C. musicola, and C. sojae: Four Species Pathogenic to Soybean (Glycine max).</title>
        <authorList>
            <person name="Rogerio F."/>
            <person name="Boufleur T.R."/>
            <person name="Ciampi-Guillardi M."/>
            <person name="Sukno S.A."/>
            <person name="Thon M.R."/>
            <person name="Massola Junior N.S."/>
            <person name="Baroncelli R."/>
        </authorList>
    </citation>
    <scope>NUCLEOTIDE SEQUENCE</scope>
    <source>
        <strain evidence="9">LFN00145</strain>
    </source>
</reference>
<comment type="cofactor">
    <cofactor evidence="1">
        <name>pyridoxal 5'-phosphate</name>
        <dbReference type="ChEBI" id="CHEBI:597326"/>
    </cofactor>
</comment>
<feature type="compositionally biased region" description="Acidic residues" evidence="7">
    <location>
        <begin position="517"/>
        <end position="526"/>
    </location>
</feature>
<dbReference type="EC" id="2.3.1.50" evidence="3"/>
<dbReference type="Gene3D" id="3.40.640.10">
    <property type="entry name" value="Type I PLP-dependent aspartate aminotransferase-like (Major domain)"/>
    <property type="match status" value="2"/>
</dbReference>
<keyword evidence="4 9" id="KW-0808">Transferase</keyword>
<gene>
    <name evidence="9" type="ORF">CPLU01_10108</name>
</gene>
<dbReference type="Gene3D" id="3.90.1150.10">
    <property type="entry name" value="Aspartate Aminotransferase, domain 1"/>
    <property type="match status" value="1"/>
</dbReference>
<evidence type="ECO:0000313" key="10">
    <source>
        <dbReference type="Proteomes" id="UP000654918"/>
    </source>
</evidence>
<dbReference type="SUPFAM" id="SSF53383">
    <property type="entry name" value="PLP-dependent transferases"/>
    <property type="match status" value="2"/>
</dbReference>
<dbReference type="PANTHER" id="PTHR13693:SF3">
    <property type="entry name" value="LD36009P"/>
    <property type="match status" value="1"/>
</dbReference>
<dbReference type="AlphaFoldDB" id="A0A8H6K6K4"/>
<comment type="similarity">
    <text evidence="2">Belongs to the class-II pyridoxal-phosphate-dependent aminotransferase family.</text>
</comment>
<sequence>MQSHHGTPPTSEDDLSSDPSDPDEHKTALAQTRQKPQTPKVSQVGKLAEFVYLGLARLQVVFLSTPLVRGLRGKQSSSPPSWSGHMFGPLSAQGLFNSHYIEPMFLWWGMNTRILLGPSIGRVAVQDSYDRTMESCINGASHNYAGSYLVDETSEAIHSLCLDKLPVTLRSGPLYDTVRAELATFWSADFCIPTTTGYGSNCLALPRLLALLRERGGTVAVFCDEHCHNSIFTGVYLAMGRLGGVSLRRFPHNDASSLEDMLRQNKDPIKLVVFEGLYSMEGDVPPLAALARLKKEYGLVLYCDEAHSFLSLGQSGRGCFELAKDRGTIFCAQDPIDLRTCTLSKAVGGIGGCIAGREEFASCFADLPPQPVSTATLVQALWLVRQPGLVRRNLARLAATADFCRRELSRQDVFVYGGGEDATPILPVWTGRSSTAARFSYELRRRGVLASPVTTPAVPFWESRVRINLSADFDVDDVESVVSIIVDVARVTGVATRSVRRRKAAKFNPARSRRPGDDEDADENEDEGRGVLESIKALIIQQSQLQPQKRPRLLTTAGHAARRRYGLASGGSRWISGTFPSHVAVESLISAAVGSEAAMTFQDADISLASTVVALARPLLGTKRHVMLFPAHPEGRYVEDGLLLIPPGAKGEGRLRVGRYADLGDLVRCASEAGTGRGHTCLTIYVELAGSTELVRASLGRVARCVGAQTSITVLVRDARVTAATSRPDLVRIDEIVPRDKRMHALLFGVCASADVEVGYLAGPENLVRELRYTSRGYMYTTSIPPFVMSMIATVLES</sequence>
<dbReference type="PROSITE" id="PS00599">
    <property type="entry name" value="AA_TRANSFER_CLASS_2"/>
    <property type="match status" value="1"/>
</dbReference>
<comment type="caution">
    <text evidence="9">The sequence shown here is derived from an EMBL/GenBank/DDBJ whole genome shotgun (WGS) entry which is preliminary data.</text>
</comment>
<dbReference type="Pfam" id="PF00155">
    <property type="entry name" value="Aminotran_1_2"/>
    <property type="match status" value="1"/>
</dbReference>
<proteinExistence type="inferred from homology"/>
<dbReference type="InterPro" id="IPR004839">
    <property type="entry name" value="Aminotransferase_I/II_large"/>
</dbReference>
<evidence type="ECO:0000256" key="5">
    <source>
        <dbReference type="ARBA" id="ARBA00022898"/>
    </source>
</evidence>
<evidence type="ECO:0000256" key="6">
    <source>
        <dbReference type="ARBA" id="ARBA00048528"/>
    </source>
</evidence>
<dbReference type="PANTHER" id="PTHR13693">
    <property type="entry name" value="CLASS II AMINOTRANSFERASE/8-AMINO-7-OXONONANOATE SYNTHASE"/>
    <property type="match status" value="1"/>
</dbReference>
<organism evidence="9 10">
    <name type="scientific">Colletotrichum plurivorum</name>
    <dbReference type="NCBI Taxonomy" id="2175906"/>
    <lineage>
        <taxon>Eukaryota</taxon>
        <taxon>Fungi</taxon>
        <taxon>Dikarya</taxon>
        <taxon>Ascomycota</taxon>
        <taxon>Pezizomycotina</taxon>
        <taxon>Sordariomycetes</taxon>
        <taxon>Hypocreomycetidae</taxon>
        <taxon>Glomerellales</taxon>
        <taxon>Glomerellaceae</taxon>
        <taxon>Colletotrichum</taxon>
        <taxon>Colletotrichum orchidearum species complex</taxon>
    </lineage>
</organism>
<dbReference type="GO" id="GO:0030170">
    <property type="term" value="F:pyridoxal phosphate binding"/>
    <property type="evidence" value="ECO:0007669"/>
    <property type="project" value="InterPro"/>
</dbReference>
<comment type="catalytic activity">
    <reaction evidence="6">
        <text>L-serine + hexadecanoyl-CoA + H(+) = 3-oxosphinganine + CO2 + CoA</text>
        <dbReference type="Rhea" id="RHEA:14761"/>
        <dbReference type="ChEBI" id="CHEBI:15378"/>
        <dbReference type="ChEBI" id="CHEBI:16526"/>
        <dbReference type="ChEBI" id="CHEBI:33384"/>
        <dbReference type="ChEBI" id="CHEBI:57287"/>
        <dbReference type="ChEBI" id="CHEBI:57379"/>
        <dbReference type="ChEBI" id="CHEBI:58299"/>
        <dbReference type="EC" id="2.3.1.50"/>
    </reaction>
</comment>
<name>A0A8H6K6K4_9PEZI</name>
<dbReference type="EMBL" id="WIGO01000168">
    <property type="protein sequence ID" value="KAF6825685.1"/>
    <property type="molecule type" value="Genomic_DNA"/>
</dbReference>
<keyword evidence="10" id="KW-1185">Reference proteome</keyword>
<feature type="domain" description="Aminotransferase class I/classII large" evidence="8">
    <location>
        <begin position="178"/>
        <end position="484"/>
    </location>
</feature>
<keyword evidence="9" id="KW-0032">Aminotransferase</keyword>
<evidence type="ECO:0000313" key="9">
    <source>
        <dbReference type="EMBL" id="KAF6825685.1"/>
    </source>
</evidence>
<evidence type="ECO:0000256" key="1">
    <source>
        <dbReference type="ARBA" id="ARBA00001933"/>
    </source>
</evidence>
<feature type="region of interest" description="Disordered" evidence="7">
    <location>
        <begin position="1"/>
        <end position="40"/>
    </location>
</feature>
<keyword evidence="5" id="KW-0663">Pyridoxal phosphate</keyword>
<evidence type="ECO:0000256" key="2">
    <source>
        <dbReference type="ARBA" id="ARBA00008392"/>
    </source>
</evidence>
<evidence type="ECO:0000256" key="7">
    <source>
        <dbReference type="SAM" id="MobiDB-lite"/>
    </source>
</evidence>
<dbReference type="GO" id="GO:0008483">
    <property type="term" value="F:transaminase activity"/>
    <property type="evidence" value="ECO:0007669"/>
    <property type="project" value="UniProtKB-KW"/>
</dbReference>
<dbReference type="InterPro" id="IPR015422">
    <property type="entry name" value="PyrdxlP-dep_Trfase_small"/>
</dbReference>